<keyword evidence="11" id="KW-0238">DNA-binding</keyword>
<dbReference type="GO" id="GO:0046872">
    <property type="term" value="F:metal ion binding"/>
    <property type="evidence" value="ECO:0007669"/>
    <property type="project" value="UniProtKB-KW"/>
</dbReference>
<keyword evidence="8" id="KW-0378">Hydrolase</keyword>
<dbReference type="PROSITE" id="PS50878">
    <property type="entry name" value="RT_POL"/>
    <property type="match status" value="1"/>
</dbReference>
<evidence type="ECO:0000256" key="2">
    <source>
        <dbReference type="ARBA" id="ARBA00012180"/>
    </source>
</evidence>
<dbReference type="Gene3D" id="1.10.287.210">
    <property type="match status" value="1"/>
</dbReference>
<dbReference type="InterPro" id="IPR043128">
    <property type="entry name" value="Rev_trsase/Diguanyl_cyclase"/>
</dbReference>
<keyword evidence="6" id="KW-0479">Metal-binding</keyword>
<keyword evidence="13" id="KW-1133">Transmembrane helix</keyword>
<comment type="similarity">
    <text evidence="1">Belongs to the beta type-B retroviral polymerase family. HERV class-II K(HML-2) pol subfamily.</text>
</comment>
<dbReference type="EC" id="3.1.26.4" evidence="2"/>
<dbReference type="SUPFAM" id="SSF56672">
    <property type="entry name" value="DNA/RNA polymerases"/>
    <property type="match status" value="1"/>
</dbReference>
<evidence type="ECO:0000259" key="14">
    <source>
        <dbReference type="PROSITE" id="PS50878"/>
    </source>
</evidence>
<organism evidence="16 17">
    <name type="scientific">Hirundo rustica rustica</name>
    <dbReference type="NCBI Taxonomy" id="333673"/>
    <lineage>
        <taxon>Eukaryota</taxon>
        <taxon>Metazoa</taxon>
        <taxon>Chordata</taxon>
        <taxon>Craniata</taxon>
        <taxon>Vertebrata</taxon>
        <taxon>Euteleostomi</taxon>
        <taxon>Archelosauria</taxon>
        <taxon>Archosauria</taxon>
        <taxon>Dinosauria</taxon>
        <taxon>Saurischia</taxon>
        <taxon>Theropoda</taxon>
        <taxon>Coelurosauria</taxon>
        <taxon>Aves</taxon>
        <taxon>Neognathae</taxon>
        <taxon>Neoaves</taxon>
        <taxon>Telluraves</taxon>
        <taxon>Australaves</taxon>
        <taxon>Passeriformes</taxon>
        <taxon>Sylvioidea</taxon>
        <taxon>Hirundinidae</taxon>
        <taxon>Hirundo</taxon>
    </lineage>
</organism>
<dbReference type="InterPro" id="IPR001037">
    <property type="entry name" value="Integrase_C_retrovir"/>
</dbReference>
<dbReference type="InterPro" id="IPR036862">
    <property type="entry name" value="Integrase_C_dom_sf_retrovir"/>
</dbReference>
<evidence type="ECO:0000313" key="16">
    <source>
        <dbReference type="EMBL" id="RMC09746.1"/>
    </source>
</evidence>
<dbReference type="Gene3D" id="2.30.30.10">
    <property type="entry name" value="Integrase, C-terminal domain superfamily, retroviral"/>
    <property type="match status" value="1"/>
</dbReference>
<dbReference type="GO" id="GO:0003677">
    <property type="term" value="F:DNA binding"/>
    <property type="evidence" value="ECO:0007669"/>
    <property type="project" value="UniProtKB-KW"/>
</dbReference>
<evidence type="ECO:0000256" key="11">
    <source>
        <dbReference type="ARBA" id="ARBA00023125"/>
    </source>
</evidence>
<dbReference type="Gene3D" id="3.10.10.10">
    <property type="entry name" value="HIV Type 1 Reverse Transcriptase, subunit A, domain 1"/>
    <property type="match status" value="1"/>
</dbReference>
<proteinExistence type="inferred from homology"/>
<dbReference type="PANTHER" id="PTHR41694">
    <property type="entry name" value="ENDOGENOUS RETROVIRUS GROUP K MEMBER POL PROTEIN"/>
    <property type="match status" value="1"/>
</dbReference>
<keyword evidence="4" id="KW-0548">Nucleotidyltransferase</keyword>
<dbReference type="InterPro" id="IPR036397">
    <property type="entry name" value="RNaseH_sf"/>
</dbReference>
<name>A0A3M0K966_HIRRU</name>
<comment type="caution">
    <text evidence="16">The sequence shown here is derived from an EMBL/GenBank/DDBJ whole genome shotgun (WGS) entry which is preliminary data.</text>
</comment>
<keyword evidence="9" id="KW-0229">DNA integration</keyword>
<evidence type="ECO:0000256" key="13">
    <source>
        <dbReference type="SAM" id="Phobius"/>
    </source>
</evidence>
<dbReference type="PROSITE" id="PS50994">
    <property type="entry name" value="INTEGRASE"/>
    <property type="match status" value="1"/>
</dbReference>
<dbReference type="Pfam" id="PF00429">
    <property type="entry name" value="TLV_coat"/>
    <property type="match status" value="1"/>
</dbReference>
<dbReference type="Gene3D" id="3.30.70.270">
    <property type="match status" value="2"/>
</dbReference>
<evidence type="ECO:0000256" key="8">
    <source>
        <dbReference type="ARBA" id="ARBA00022801"/>
    </source>
</evidence>
<dbReference type="GO" id="GO:0035613">
    <property type="term" value="F:RNA stem-loop binding"/>
    <property type="evidence" value="ECO:0007669"/>
    <property type="project" value="TreeGrafter"/>
</dbReference>
<feature type="transmembrane region" description="Helical" evidence="13">
    <location>
        <begin position="121"/>
        <end position="142"/>
    </location>
</feature>
<dbReference type="GO" id="GO:0003964">
    <property type="term" value="F:RNA-directed DNA polymerase activity"/>
    <property type="evidence" value="ECO:0007669"/>
    <property type="project" value="UniProtKB-KW"/>
</dbReference>
<dbReference type="Proteomes" id="UP000269221">
    <property type="component" value="Unassembled WGS sequence"/>
</dbReference>
<dbReference type="EMBL" id="QRBI01000113">
    <property type="protein sequence ID" value="RMC09746.1"/>
    <property type="molecule type" value="Genomic_DNA"/>
</dbReference>
<dbReference type="InterPro" id="IPR043502">
    <property type="entry name" value="DNA/RNA_pol_sf"/>
</dbReference>
<keyword evidence="3" id="KW-0808">Transferase</keyword>
<feature type="domain" description="Reverse transcriptase" evidence="14">
    <location>
        <begin position="320"/>
        <end position="509"/>
    </location>
</feature>
<dbReference type="PANTHER" id="PTHR41694:SF3">
    <property type="entry name" value="RNA-DIRECTED DNA POLYMERASE-RELATED"/>
    <property type="match status" value="1"/>
</dbReference>
<dbReference type="Pfam" id="PF00552">
    <property type="entry name" value="IN_DBD_C"/>
    <property type="match status" value="1"/>
</dbReference>
<keyword evidence="17" id="KW-1185">Reference proteome</keyword>
<dbReference type="SUPFAM" id="SSF53098">
    <property type="entry name" value="Ribonuclease H-like"/>
    <property type="match status" value="1"/>
</dbReference>
<dbReference type="AlphaFoldDB" id="A0A3M0K966"/>
<keyword evidence="10" id="KW-0695">RNA-directed DNA polymerase</keyword>
<dbReference type="SUPFAM" id="SSF50122">
    <property type="entry name" value="DNA-binding domain of retroviral integrase"/>
    <property type="match status" value="1"/>
</dbReference>
<feature type="domain" description="Integrase catalytic" evidence="15">
    <location>
        <begin position="610"/>
        <end position="727"/>
    </location>
</feature>
<gene>
    <name evidence="16" type="ORF">DUI87_13533</name>
</gene>
<evidence type="ECO:0000256" key="6">
    <source>
        <dbReference type="ARBA" id="ARBA00022723"/>
    </source>
</evidence>
<protein>
    <recommendedName>
        <fullName evidence="2">ribonuclease H</fullName>
        <ecNumber evidence="2">3.1.26.4</ecNumber>
    </recommendedName>
</protein>
<dbReference type="Pfam" id="PF00665">
    <property type="entry name" value="rve"/>
    <property type="match status" value="1"/>
</dbReference>
<evidence type="ECO:0000256" key="4">
    <source>
        <dbReference type="ARBA" id="ARBA00022695"/>
    </source>
</evidence>
<keyword evidence="13" id="KW-0472">Membrane</keyword>
<dbReference type="SUPFAM" id="SSF58069">
    <property type="entry name" value="Virus ectodomain"/>
    <property type="match status" value="1"/>
</dbReference>
<evidence type="ECO:0000313" key="17">
    <source>
        <dbReference type="Proteomes" id="UP000269221"/>
    </source>
</evidence>
<keyword evidence="13" id="KW-0812">Transmembrane</keyword>
<dbReference type="InterPro" id="IPR000477">
    <property type="entry name" value="RT_dom"/>
</dbReference>
<dbReference type="OrthoDB" id="6773263at2759"/>
<evidence type="ECO:0000256" key="9">
    <source>
        <dbReference type="ARBA" id="ARBA00022908"/>
    </source>
</evidence>
<sequence length="776" mass="87500">MRTMPTVVLETPASNMAAPMPKPMPIPKPVKCYSTKNKAVLVSSYSSSEEEDLSPPRSNKSPLNSTASAKIQTVTIKDKDWEKASKLVVPPAKVLYHQEEEMYRFLEETILLRKREVMTGITIAMLLGLGATGTATGVSALVTQHQRLSQLQMTIDEDLLRIEKSISSLERSISSLSEVVLQNRRGLDLLLMQQGGLCAALREECCFLCRSYRSRARLHGRTERKTGPEKERERGPTRMVRVMVQSVPMASHPCSHINRPSHHDTPDIDFWALHFEQAAATEECSTQKHNWKTDSPVWVEQWPLSKEKLKALQELVDEHLAKGHIVETTSPWNSPVFVIKKANKGKWRLLHDLRQINNVIEDMGSLQPGMPSPVMLPQNWNLAIIDIKDCFFQIPLHPDDAPCFAFSVPTVNREAPRKRYHWKFLPQGMKNSPSICQWYLSSLLSPVHAAVGEAIILHYMDDVLVCAPNDDLLSHVLDLTIDSLVAAGFELQEEKIQRMSPWKYLGLEIGKQTIVPQKLEVKNNIKTLADVQQSCGSLNWSPSVQKNDWPQELVAESIQKARTRIRELAGCDSECIHIPIEINSGHITKAVLEHLIHENEALQFALDSYTGEKSSDAMKHLIQAFSFLGIPKSIKTDNGPTYTSKEFRSFLQQWGVEHKTGIPYSPTGQAIVERTHQNLKRVLNQQHQSLKLETPQIQLSKALFTLNFLNCTFEKLNPPIVHHFRENCQLQLKAKPPVMVKDPATRETEGPHDLITWGHGYACVSIPSGLKSVPAE</sequence>
<keyword evidence="7" id="KW-0255">Endonuclease</keyword>
<evidence type="ECO:0000256" key="3">
    <source>
        <dbReference type="ARBA" id="ARBA00022679"/>
    </source>
</evidence>
<evidence type="ECO:0000256" key="5">
    <source>
        <dbReference type="ARBA" id="ARBA00022722"/>
    </source>
</evidence>
<dbReference type="Pfam" id="PF00078">
    <property type="entry name" value="RVT_1"/>
    <property type="match status" value="1"/>
</dbReference>
<dbReference type="GO" id="GO:0004523">
    <property type="term" value="F:RNA-DNA hybrid ribonuclease activity"/>
    <property type="evidence" value="ECO:0007669"/>
    <property type="project" value="UniProtKB-EC"/>
</dbReference>
<dbReference type="CDD" id="cd09851">
    <property type="entry name" value="HTLV-1-like_HR1-HR2"/>
    <property type="match status" value="1"/>
</dbReference>
<dbReference type="InterPro" id="IPR001584">
    <property type="entry name" value="Integrase_cat-core"/>
</dbReference>
<evidence type="ECO:0000256" key="7">
    <source>
        <dbReference type="ARBA" id="ARBA00022759"/>
    </source>
</evidence>
<feature type="region of interest" description="Disordered" evidence="12">
    <location>
        <begin position="46"/>
        <end position="68"/>
    </location>
</feature>
<evidence type="ECO:0000259" key="15">
    <source>
        <dbReference type="PROSITE" id="PS50994"/>
    </source>
</evidence>
<dbReference type="GO" id="GO:0015074">
    <property type="term" value="P:DNA integration"/>
    <property type="evidence" value="ECO:0007669"/>
    <property type="project" value="UniProtKB-KW"/>
</dbReference>
<dbReference type="Gene3D" id="3.30.420.10">
    <property type="entry name" value="Ribonuclease H-like superfamily/Ribonuclease H"/>
    <property type="match status" value="1"/>
</dbReference>
<evidence type="ECO:0000256" key="1">
    <source>
        <dbReference type="ARBA" id="ARBA00010879"/>
    </source>
</evidence>
<reference evidence="16 17" key="1">
    <citation type="submission" date="2018-07" db="EMBL/GenBank/DDBJ databases">
        <title>A high quality draft genome assembly of the barn swallow (H. rustica rustica).</title>
        <authorList>
            <person name="Formenti G."/>
            <person name="Chiara M."/>
            <person name="Poveda L."/>
            <person name="Francoijs K.-J."/>
            <person name="Bonisoli-Alquati A."/>
            <person name="Canova L."/>
            <person name="Gianfranceschi L."/>
            <person name="Horner D.S."/>
            <person name="Saino N."/>
        </authorList>
    </citation>
    <scope>NUCLEOTIDE SEQUENCE [LARGE SCALE GENOMIC DNA]</scope>
    <source>
        <strain evidence="16">Chelidonia</strain>
        <tissue evidence="16">Blood</tissue>
    </source>
</reference>
<keyword evidence="5" id="KW-0540">Nuclease</keyword>
<dbReference type="InterPro" id="IPR018154">
    <property type="entry name" value="TLV/ENV_coat_polyprotein"/>
</dbReference>
<evidence type="ECO:0000256" key="10">
    <source>
        <dbReference type="ARBA" id="ARBA00022918"/>
    </source>
</evidence>
<feature type="compositionally biased region" description="Polar residues" evidence="12">
    <location>
        <begin position="56"/>
        <end position="68"/>
    </location>
</feature>
<accession>A0A3M0K966</accession>
<dbReference type="InterPro" id="IPR012337">
    <property type="entry name" value="RNaseH-like_sf"/>
</dbReference>
<evidence type="ECO:0000256" key="12">
    <source>
        <dbReference type="SAM" id="MobiDB-lite"/>
    </source>
</evidence>